<evidence type="ECO:0000256" key="1">
    <source>
        <dbReference type="ARBA" id="ARBA00004651"/>
    </source>
</evidence>
<keyword evidence="4 7" id="KW-0812">Transmembrane</keyword>
<dbReference type="InterPro" id="IPR018480">
    <property type="entry name" value="PNAcMuramoyl-5peptid_Trfase_CS"/>
</dbReference>
<dbReference type="GO" id="GO:0071555">
    <property type="term" value="P:cell wall organization"/>
    <property type="evidence" value="ECO:0007669"/>
    <property type="project" value="TreeGrafter"/>
</dbReference>
<keyword evidence="3" id="KW-0808">Transferase</keyword>
<sequence>MKMADITDKPIISEHSHKKGTPIMGGLAILLSALFVLNVYHEIPILVLTVILMVVSGIVGLFDDLIGLKVKEFQKVVKNKVNEPVKLGRLILKPGDEVRVATPQAKKEVQNLLNQSKLELIREIPIKSEIKESEKIFSQILIGIFLIASGAVSFTIFGINLGLLVIPVAVLGIVGAINAVNLIDGMDGLAAGIVGISSFSCAIFALITGKADVALTFFVLSGLCFGFLVYNRAPASIFMGDTGAFALGGGFAVAAMLGDIIPFAVVSLFVPILSVVISLLHRLKIIKLPVEPLHHTLHYRGFSETKIVILYWSITAIVCLIALTFTLYS</sequence>
<evidence type="ECO:0000256" key="7">
    <source>
        <dbReference type="SAM" id="Phobius"/>
    </source>
</evidence>
<feature type="transmembrane region" description="Helical" evidence="7">
    <location>
        <begin position="260"/>
        <end position="280"/>
    </location>
</feature>
<dbReference type="InterPro" id="IPR000715">
    <property type="entry name" value="Glycosyl_transferase_4"/>
</dbReference>
<proteinExistence type="predicted"/>
<feature type="transmembrane region" description="Helical" evidence="7">
    <location>
        <begin position="189"/>
        <end position="207"/>
    </location>
</feature>
<dbReference type="PROSITE" id="PS01348">
    <property type="entry name" value="MRAY_2"/>
    <property type="match status" value="1"/>
</dbReference>
<dbReference type="Proteomes" id="UP000681041">
    <property type="component" value="Chromosome"/>
</dbReference>
<dbReference type="Pfam" id="PF00953">
    <property type="entry name" value="Glycos_transf_4"/>
    <property type="match status" value="1"/>
</dbReference>
<evidence type="ECO:0000256" key="4">
    <source>
        <dbReference type="ARBA" id="ARBA00022692"/>
    </source>
</evidence>
<reference evidence="8" key="1">
    <citation type="submission" date="2020-07" db="EMBL/GenBank/DDBJ databases">
        <title>Methanobacterium. sp. MethCan genome.</title>
        <authorList>
            <person name="Postec A."/>
            <person name="Quemeneur M."/>
        </authorList>
    </citation>
    <scope>NUCLEOTIDE SEQUENCE</scope>
    <source>
        <strain evidence="8">MethCAN</strain>
    </source>
</reference>
<dbReference type="OrthoDB" id="34534at2157"/>
<feature type="transmembrane region" description="Helical" evidence="7">
    <location>
        <begin position="163"/>
        <end position="182"/>
    </location>
</feature>
<evidence type="ECO:0000256" key="2">
    <source>
        <dbReference type="ARBA" id="ARBA00022475"/>
    </source>
</evidence>
<dbReference type="PANTHER" id="PTHR22926">
    <property type="entry name" value="PHOSPHO-N-ACETYLMURAMOYL-PENTAPEPTIDE-TRANSFERASE"/>
    <property type="match status" value="1"/>
</dbReference>
<feature type="transmembrane region" description="Helical" evidence="7">
    <location>
        <begin position="20"/>
        <end position="37"/>
    </location>
</feature>
<dbReference type="PANTHER" id="PTHR22926:SF3">
    <property type="entry name" value="UNDECAPRENYL-PHOSPHATE ALPHA-N-ACETYLGLUCOSAMINYL 1-PHOSPHATE TRANSFERASE"/>
    <property type="match status" value="1"/>
</dbReference>
<keyword evidence="2" id="KW-1003">Cell membrane</keyword>
<feature type="transmembrane region" description="Helical" evidence="7">
    <location>
        <begin position="136"/>
        <end position="157"/>
    </location>
</feature>
<organism evidence="8 9">
    <name type="scientific">Methanobacterium alkalithermotolerans</name>
    <dbReference type="NCBI Taxonomy" id="2731220"/>
    <lineage>
        <taxon>Archaea</taxon>
        <taxon>Methanobacteriati</taxon>
        <taxon>Methanobacteriota</taxon>
        <taxon>Methanomada group</taxon>
        <taxon>Methanobacteria</taxon>
        <taxon>Methanobacteriales</taxon>
        <taxon>Methanobacteriaceae</taxon>
        <taxon>Methanobacterium</taxon>
    </lineage>
</organism>
<evidence type="ECO:0000256" key="6">
    <source>
        <dbReference type="ARBA" id="ARBA00023136"/>
    </source>
</evidence>
<dbReference type="EMBL" id="CP058560">
    <property type="protein sequence ID" value="QUH22809.1"/>
    <property type="molecule type" value="Genomic_DNA"/>
</dbReference>
<dbReference type="AlphaFoldDB" id="A0A8T8K4G8"/>
<dbReference type="KEGG" id="meme:HYG87_02970"/>
<keyword evidence="9" id="KW-1185">Reference proteome</keyword>
<comment type="subcellular location">
    <subcellularLocation>
        <location evidence="1">Cell membrane</location>
        <topology evidence="1">Multi-pass membrane protein</topology>
    </subcellularLocation>
</comment>
<keyword evidence="6 7" id="KW-0472">Membrane</keyword>
<feature type="transmembrane region" description="Helical" evidence="7">
    <location>
        <begin position="308"/>
        <end position="328"/>
    </location>
</feature>
<dbReference type="GO" id="GO:0016780">
    <property type="term" value="F:phosphotransferase activity, for other substituted phosphate groups"/>
    <property type="evidence" value="ECO:0007669"/>
    <property type="project" value="InterPro"/>
</dbReference>
<feature type="transmembrane region" description="Helical" evidence="7">
    <location>
        <begin position="213"/>
        <end position="230"/>
    </location>
</feature>
<feature type="transmembrane region" description="Helical" evidence="7">
    <location>
        <begin position="43"/>
        <end position="62"/>
    </location>
</feature>
<name>A0A8T8K4G8_9EURY</name>
<accession>A0A8T8K4G8</accession>
<feature type="transmembrane region" description="Helical" evidence="7">
    <location>
        <begin position="237"/>
        <end position="254"/>
    </location>
</feature>
<gene>
    <name evidence="8" type="ORF">HYG87_02970</name>
</gene>
<evidence type="ECO:0000256" key="5">
    <source>
        <dbReference type="ARBA" id="ARBA00022989"/>
    </source>
</evidence>
<evidence type="ECO:0000313" key="8">
    <source>
        <dbReference type="EMBL" id="QUH22809.1"/>
    </source>
</evidence>
<dbReference type="GO" id="GO:0044038">
    <property type="term" value="P:cell wall macromolecule biosynthetic process"/>
    <property type="evidence" value="ECO:0007669"/>
    <property type="project" value="TreeGrafter"/>
</dbReference>
<evidence type="ECO:0000313" key="9">
    <source>
        <dbReference type="Proteomes" id="UP000681041"/>
    </source>
</evidence>
<dbReference type="GO" id="GO:0005886">
    <property type="term" value="C:plasma membrane"/>
    <property type="evidence" value="ECO:0007669"/>
    <property type="project" value="UniProtKB-SubCell"/>
</dbReference>
<protein>
    <submittedName>
        <fullName evidence="8">Phospho-N-acetylmuramoyl-pentapeptide-transferase</fullName>
    </submittedName>
</protein>
<keyword evidence="5 7" id="KW-1133">Transmembrane helix</keyword>
<evidence type="ECO:0000256" key="3">
    <source>
        <dbReference type="ARBA" id="ARBA00022679"/>
    </source>
</evidence>